<protein>
    <recommendedName>
        <fullName evidence="8">VWFA domain-containing protein</fullName>
    </recommendedName>
</protein>
<keyword evidence="1" id="KW-1003">Cell membrane</keyword>
<feature type="transmembrane region" description="Helical" evidence="7">
    <location>
        <begin position="333"/>
        <end position="354"/>
    </location>
</feature>
<dbReference type="Pfam" id="PF13519">
    <property type="entry name" value="VWA_2"/>
    <property type="match status" value="1"/>
</dbReference>
<evidence type="ECO:0000313" key="10">
    <source>
        <dbReference type="Proteomes" id="UP000177230"/>
    </source>
</evidence>
<feature type="compositionally biased region" description="Basic and acidic residues" evidence="6">
    <location>
        <begin position="542"/>
        <end position="565"/>
    </location>
</feature>
<feature type="repeat" description="TPR" evidence="5">
    <location>
        <begin position="363"/>
        <end position="396"/>
    </location>
</feature>
<dbReference type="Pfam" id="PF00515">
    <property type="entry name" value="TPR_1"/>
    <property type="match status" value="1"/>
</dbReference>
<keyword evidence="2 7" id="KW-0812">Transmembrane</keyword>
<dbReference type="SMART" id="SM00028">
    <property type="entry name" value="TPR"/>
    <property type="match status" value="3"/>
</dbReference>
<dbReference type="SUPFAM" id="SSF53300">
    <property type="entry name" value="vWA-like"/>
    <property type="match status" value="1"/>
</dbReference>
<keyword evidence="4 7" id="KW-0472">Membrane</keyword>
<keyword evidence="3 7" id="KW-1133">Transmembrane helix</keyword>
<dbReference type="AlphaFoldDB" id="A0A1F5RFF3"/>
<dbReference type="InterPro" id="IPR050768">
    <property type="entry name" value="UPF0353/GerABKA_families"/>
</dbReference>
<evidence type="ECO:0000256" key="5">
    <source>
        <dbReference type="PROSITE-ProRule" id="PRU00339"/>
    </source>
</evidence>
<feature type="compositionally biased region" description="Basic and acidic residues" evidence="6">
    <location>
        <begin position="490"/>
        <end position="501"/>
    </location>
</feature>
<dbReference type="Gene3D" id="1.25.40.10">
    <property type="entry name" value="Tetratricopeptide repeat domain"/>
    <property type="match status" value="1"/>
</dbReference>
<sequence>MIKWAASQYLYLLFSLPLLILGIFVAYAMKKRSFRALADAHLVPQLADTLNAKLWWIKSALLTMGLMFLILGLARPKWGEKLQIYKGRGIDIVLCLDASKSMNSQDIKPSRLGWAKMQASSLLDNLSTNQVAITAFAGDCYVMCPLTSDVEAAKLFLDIIEPNNIPKPGTNIQRAVEVSGALFNPKQGTSKALILVTDGDNLEGDPMAAVKQAAELGIRLYIIGIGTLQGSTIPETDSRGNLVSYKKDSEDKIVVSRLAERLLLVMAKATDGRYYRAEGFNVNNLVFELEGLKKRELDGGEYVDYVERYQYFLVISFIFIFLGLFISDRRGEWFPTVGMSRFKLFLIFFTFCILHSSSANAEVGSNMRAGNKALNKGNIDQALEKYQEALVREPDNEKIHYNIGRALYKLQKYPEAISEFQLGLLTKDKIFQAKSFYNIGNCQFKENKLDEAINSYVSSLLLNPNDIKAKQNLEFCLKQKEQQQSQSDSTKQDQNHPKQDQQQKQQQNQDQKQQQAQQPKPQPQKGQMNKDEADRIMQALQNKEKENMKKQKEQPAQPEKVDKDW</sequence>
<dbReference type="PROSITE" id="PS50234">
    <property type="entry name" value="VWFA"/>
    <property type="match status" value="1"/>
</dbReference>
<proteinExistence type="predicted"/>
<accession>A0A1F5RFF3</accession>
<dbReference type="PROSITE" id="PS50005">
    <property type="entry name" value="TPR"/>
    <property type="match status" value="2"/>
</dbReference>
<dbReference type="InterPro" id="IPR036465">
    <property type="entry name" value="vWFA_dom_sf"/>
</dbReference>
<dbReference type="SUPFAM" id="SSF48452">
    <property type="entry name" value="TPR-like"/>
    <property type="match status" value="1"/>
</dbReference>
<comment type="caution">
    <text evidence="9">The sequence shown here is derived from an EMBL/GenBank/DDBJ whole genome shotgun (WGS) entry which is preliminary data.</text>
</comment>
<dbReference type="InterPro" id="IPR002035">
    <property type="entry name" value="VWF_A"/>
</dbReference>
<evidence type="ECO:0000256" key="6">
    <source>
        <dbReference type="SAM" id="MobiDB-lite"/>
    </source>
</evidence>
<evidence type="ECO:0000259" key="8">
    <source>
        <dbReference type="PROSITE" id="PS50234"/>
    </source>
</evidence>
<keyword evidence="5" id="KW-0802">TPR repeat</keyword>
<evidence type="ECO:0000256" key="1">
    <source>
        <dbReference type="ARBA" id="ARBA00022475"/>
    </source>
</evidence>
<evidence type="ECO:0000256" key="7">
    <source>
        <dbReference type="SAM" id="Phobius"/>
    </source>
</evidence>
<feature type="transmembrane region" description="Helical" evidence="7">
    <location>
        <begin position="54"/>
        <end position="74"/>
    </location>
</feature>
<feature type="repeat" description="TPR" evidence="5">
    <location>
        <begin position="433"/>
        <end position="466"/>
    </location>
</feature>
<dbReference type="EMBL" id="MFFM01000025">
    <property type="protein sequence ID" value="OGF13139.1"/>
    <property type="molecule type" value="Genomic_DNA"/>
</dbReference>
<dbReference type="Pfam" id="PF13432">
    <property type="entry name" value="TPR_16"/>
    <property type="match status" value="1"/>
</dbReference>
<dbReference type="PANTHER" id="PTHR22550:SF5">
    <property type="entry name" value="LEUCINE ZIPPER PROTEIN 4"/>
    <property type="match status" value="1"/>
</dbReference>
<dbReference type="PANTHER" id="PTHR22550">
    <property type="entry name" value="SPORE GERMINATION PROTEIN"/>
    <property type="match status" value="1"/>
</dbReference>
<feature type="transmembrane region" description="Helical" evidence="7">
    <location>
        <begin position="9"/>
        <end position="29"/>
    </location>
</feature>
<name>A0A1F5RFF3_9BACT</name>
<reference evidence="9 10" key="1">
    <citation type="journal article" date="2016" name="Nat. Commun.">
        <title>Thousands of microbial genomes shed light on interconnected biogeochemical processes in an aquifer system.</title>
        <authorList>
            <person name="Anantharaman K."/>
            <person name="Brown C.T."/>
            <person name="Hug L.A."/>
            <person name="Sharon I."/>
            <person name="Castelle C.J."/>
            <person name="Probst A.J."/>
            <person name="Thomas B.C."/>
            <person name="Singh A."/>
            <person name="Wilkins M.J."/>
            <person name="Karaoz U."/>
            <person name="Brodie E.L."/>
            <person name="Williams K.H."/>
            <person name="Hubbard S.S."/>
            <person name="Banfield J.F."/>
        </authorList>
    </citation>
    <scope>NUCLEOTIDE SEQUENCE [LARGE SCALE GENOMIC DNA]</scope>
</reference>
<feature type="compositionally biased region" description="Low complexity" evidence="6">
    <location>
        <begin position="502"/>
        <end position="527"/>
    </location>
</feature>
<evidence type="ECO:0000256" key="3">
    <source>
        <dbReference type="ARBA" id="ARBA00022989"/>
    </source>
</evidence>
<evidence type="ECO:0000256" key="2">
    <source>
        <dbReference type="ARBA" id="ARBA00022692"/>
    </source>
</evidence>
<dbReference type="Gene3D" id="3.40.50.410">
    <property type="entry name" value="von Willebrand factor, type A domain"/>
    <property type="match status" value="1"/>
</dbReference>
<dbReference type="Proteomes" id="UP000177230">
    <property type="component" value="Unassembled WGS sequence"/>
</dbReference>
<feature type="transmembrane region" description="Helical" evidence="7">
    <location>
        <begin position="309"/>
        <end position="327"/>
    </location>
</feature>
<feature type="domain" description="VWFA" evidence="8">
    <location>
        <begin position="91"/>
        <end position="226"/>
    </location>
</feature>
<dbReference type="SMART" id="SM00327">
    <property type="entry name" value="VWA"/>
    <property type="match status" value="1"/>
</dbReference>
<gene>
    <name evidence="9" type="ORF">A2024_12255</name>
</gene>
<feature type="region of interest" description="Disordered" evidence="6">
    <location>
        <begin position="479"/>
        <end position="565"/>
    </location>
</feature>
<organism evidence="9 10">
    <name type="scientific">Candidatus Edwardsbacteria bacterium GWF2_54_11</name>
    <dbReference type="NCBI Taxonomy" id="1817851"/>
    <lineage>
        <taxon>Bacteria</taxon>
        <taxon>Candidatus Edwardsiibacteriota</taxon>
    </lineage>
</organism>
<dbReference type="InterPro" id="IPR019734">
    <property type="entry name" value="TPR_rpt"/>
</dbReference>
<dbReference type="InterPro" id="IPR011990">
    <property type="entry name" value="TPR-like_helical_dom_sf"/>
</dbReference>
<evidence type="ECO:0000256" key="4">
    <source>
        <dbReference type="ARBA" id="ARBA00023136"/>
    </source>
</evidence>
<evidence type="ECO:0000313" key="9">
    <source>
        <dbReference type="EMBL" id="OGF13139.1"/>
    </source>
</evidence>